<organism evidence="1 2">
    <name type="scientific">Amborella trichopoda</name>
    <dbReference type="NCBI Taxonomy" id="13333"/>
    <lineage>
        <taxon>Eukaryota</taxon>
        <taxon>Viridiplantae</taxon>
        <taxon>Streptophyta</taxon>
        <taxon>Embryophyta</taxon>
        <taxon>Tracheophyta</taxon>
        <taxon>Spermatophyta</taxon>
        <taxon>Magnoliopsida</taxon>
        <taxon>Amborellales</taxon>
        <taxon>Amborellaceae</taxon>
        <taxon>Amborella</taxon>
    </lineage>
</organism>
<gene>
    <name evidence="1" type="ORF">AMTR_s00044p00119700</name>
</gene>
<accession>U5D6U5</accession>
<keyword evidence="2" id="KW-1185">Reference proteome</keyword>
<evidence type="ECO:0000313" key="1">
    <source>
        <dbReference type="EMBL" id="ERN17132.1"/>
    </source>
</evidence>
<proteinExistence type="predicted"/>
<sequence length="72" mass="7798">MAAVANSAMLLHSSSNRGLSLKPLDHGVVNITPRNLSFSSTQQRKEKSLSCDSPFTVRCGYRCKLGLLDTST</sequence>
<dbReference type="EMBL" id="KI392384">
    <property type="protein sequence ID" value="ERN17132.1"/>
    <property type="molecule type" value="Genomic_DNA"/>
</dbReference>
<dbReference type="Gramene" id="ERN17132">
    <property type="protein sequence ID" value="ERN17132"/>
    <property type="gene ID" value="AMTR_s00044p00119700"/>
</dbReference>
<name>U5D6U5_AMBTC</name>
<evidence type="ECO:0000313" key="2">
    <source>
        <dbReference type="Proteomes" id="UP000017836"/>
    </source>
</evidence>
<dbReference type="AlphaFoldDB" id="U5D6U5"/>
<dbReference type="Proteomes" id="UP000017836">
    <property type="component" value="Unassembled WGS sequence"/>
</dbReference>
<protein>
    <submittedName>
        <fullName evidence="1">Uncharacterized protein</fullName>
    </submittedName>
</protein>
<dbReference type="HOGENOM" id="CLU_2725569_0_0_1"/>
<reference evidence="2" key="1">
    <citation type="journal article" date="2013" name="Science">
        <title>The Amborella genome and the evolution of flowering plants.</title>
        <authorList>
            <consortium name="Amborella Genome Project"/>
        </authorList>
    </citation>
    <scope>NUCLEOTIDE SEQUENCE [LARGE SCALE GENOMIC DNA]</scope>
</reference>